<reference evidence="3" key="1">
    <citation type="journal article" date="2019" name="Int. J. Syst. Evol. Microbiol.">
        <title>The Global Catalogue of Microorganisms (GCM) 10K type strain sequencing project: providing services to taxonomists for standard genome sequencing and annotation.</title>
        <authorList>
            <consortium name="The Broad Institute Genomics Platform"/>
            <consortium name="The Broad Institute Genome Sequencing Center for Infectious Disease"/>
            <person name="Wu L."/>
            <person name="Ma J."/>
        </authorList>
    </citation>
    <scope>NUCLEOTIDE SEQUENCE [LARGE SCALE GENOMIC DNA]</scope>
    <source>
        <strain evidence="3">CGMCC 4.7242</strain>
    </source>
</reference>
<dbReference type="Proteomes" id="UP001597353">
    <property type="component" value="Unassembled WGS sequence"/>
</dbReference>
<sequence>MIGRAALALCTLLFALATGVPAQARSFELGQSALLTSSERMRIFAIGRAMQDGAAFRVQTELLRADLVRQGFYHEGGPPEIVDRRFSIQPQAGYDPNVNGGLHVWRLYLGDWVLEADEASRAQPGWTLGATASASGRMAWAQGRFVSAEISAGGAWAPELDIGRSFLRVEACSRNQVTGWTFLDLCAEAIRSDRRLGRSETSQVGAELGHLFAAPGPNPGSYHEIRGGLGRRFLSERDQTIATAGWTALWDGFATDLALTLGEPLGETFAMRHRLNGEIRWRMLGRSSALSLWHEGARGGMFLGQMREDQSYGITLAQTVTPQMSISLGAMRNASTIDFYSYSQILFSVNFAPLEF</sequence>
<keyword evidence="1" id="KW-0732">Signal</keyword>
<feature type="signal peptide" evidence="1">
    <location>
        <begin position="1"/>
        <end position="24"/>
    </location>
</feature>
<keyword evidence="3" id="KW-1185">Reference proteome</keyword>
<evidence type="ECO:0000313" key="3">
    <source>
        <dbReference type="Proteomes" id="UP001597353"/>
    </source>
</evidence>
<comment type="caution">
    <text evidence="2">The sequence shown here is derived from an EMBL/GenBank/DDBJ whole genome shotgun (WGS) entry which is preliminary data.</text>
</comment>
<dbReference type="EMBL" id="JBHUGH010000009">
    <property type="protein sequence ID" value="MFD1913068.1"/>
    <property type="molecule type" value="Genomic_DNA"/>
</dbReference>
<organism evidence="2 3">
    <name type="scientific">Halodurantibacterium flavum</name>
    <dbReference type="NCBI Taxonomy" id="1382802"/>
    <lineage>
        <taxon>Bacteria</taxon>
        <taxon>Pseudomonadati</taxon>
        <taxon>Pseudomonadota</taxon>
        <taxon>Alphaproteobacteria</taxon>
        <taxon>Rhodobacterales</taxon>
        <taxon>Paracoccaceae</taxon>
        <taxon>Halodurantibacterium</taxon>
    </lineage>
</organism>
<gene>
    <name evidence="2" type="ORF">ACFSGJ_12675</name>
</gene>
<evidence type="ECO:0000256" key="1">
    <source>
        <dbReference type="SAM" id="SignalP"/>
    </source>
</evidence>
<proteinExistence type="predicted"/>
<accession>A0ABW4S7J2</accession>
<feature type="chain" id="PRO_5045379577" evidence="1">
    <location>
        <begin position="25"/>
        <end position="356"/>
    </location>
</feature>
<dbReference type="RefSeq" id="WP_390262301.1">
    <property type="nucleotide sequence ID" value="NZ_JBHUGH010000009.1"/>
</dbReference>
<evidence type="ECO:0000313" key="2">
    <source>
        <dbReference type="EMBL" id="MFD1913068.1"/>
    </source>
</evidence>
<protein>
    <submittedName>
        <fullName evidence="2">Uncharacterized protein</fullName>
    </submittedName>
</protein>
<name>A0ABW4S7J2_9RHOB</name>